<sequence length="53" mass="6082">YISESNKTNPDNFENSINFKDTRGLNSSKAKCLYCSTKWARGKPEKLEAHFVL</sequence>
<feature type="non-terminal residue" evidence="1">
    <location>
        <position position="53"/>
    </location>
</feature>
<name>A0ABN7X104_GIGMA</name>
<accession>A0ABN7X104</accession>
<organism evidence="1 2">
    <name type="scientific">Gigaspora margarita</name>
    <dbReference type="NCBI Taxonomy" id="4874"/>
    <lineage>
        <taxon>Eukaryota</taxon>
        <taxon>Fungi</taxon>
        <taxon>Fungi incertae sedis</taxon>
        <taxon>Mucoromycota</taxon>
        <taxon>Glomeromycotina</taxon>
        <taxon>Glomeromycetes</taxon>
        <taxon>Diversisporales</taxon>
        <taxon>Gigasporaceae</taxon>
        <taxon>Gigaspora</taxon>
    </lineage>
</organism>
<comment type="caution">
    <text evidence="1">The sequence shown here is derived from an EMBL/GenBank/DDBJ whole genome shotgun (WGS) entry which is preliminary data.</text>
</comment>
<protein>
    <submittedName>
        <fullName evidence="1">3239_t:CDS:1</fullName>
    </submittedName>
</protein>
<reference evidence="1 2" key="1">
    <citation type="submission" date="2021-06" db="EMBL/GenBank/DDBJ databases">
        <authorList>
            <person name="Kallberg Y."/>
            <person name="Tangrot J."/>
            <person name="Rosling A."/>
        </authorList>
    </citation>
    <scope>NUCLEOTIDE SEQUENCE [LARGE SCALE GENOMIC DNA]</scope>
    <source>
        <strain evidence="1 2">120-4 pot B 10/14</strain>
    </source>
</reference>
<keyword evidence="2" id="KW-1185">Reference proteome</keyword>
<feature type="non-terminal residue" evidence="1">
    <location>
        <position position="1"/>
    </location>
</feature>
<evidence type="ECO:0000313" key="2">
    <source>
        <dbReference type="Proteomes" id="UP000789901"/>
    </source>
</evidence>
<gene>
    <name evidence="1" type="ORF">GMARGA_LOCUS37392</name>
</gene>
<dbReference type="EMBL" id="CAJVQB010077744">
    <property type="protein sequence ID" value="CAG8844972.1"/>
    <property type="molecule type" value="Genomic_DNA"/>
</dbReference>
<proteinExistence type="predicted"/>
<evidence type="ECO:0000313" key="1">
    <source>
        <dbReference type="EMBL" id="CAG8844972.1"/>
    </source>
</evidence>
<dbReference type="Proteomes" id="UP000789901">
    <property type="component" value="Unassembled WGS sequence"/>
</dbReference>